<evidence type="ECO:0000313" key="1">
    <source>
        <dbReference type="EMBL" id="EHP48823.1"/>
    </source>
</evidence>
<sequence length="398" mass="47218">MSLSTNTHYLLSEILKKENERFKLDKIGFIRNLTWEIDYVLSTLPLCKIPPENLESFRKWKFSLLEEYYERKRFSDFVSTHLEAPSFRKMVFDLFQTILKYRYAHEPRTETDRYLAPAGETLSYLLCQERPSFYKNYFTPSSLFNSPSRLHSYCQEICQKIFPLSTATVIDFLKQNNKPCWEKLCIRLKTLTEIVTKNKLQSYNDDAIQDIWTETCFELKKALQQEKLQQDTPAQSVIAYAAGIVQNKIREFFRKQKKDPYLFIENWDQETVVKNSGMYTNTAMENSARKDFLNLQEIDQNNEYEFQMALSCILYDQTHPQHRKLTEGMEDKINTLLAHYLKNQSYEEIAKEKYGILSDKDLQKRANKLRQDVSRVKIKIKERFQEILSSKKKGKISG</sequence>
<dbReference type="EMBL" id="ADMC01000017">
    <property type="protein sequence ID" value="EHP48823.1"/>
    <property type="molecule type" value="Genomic_DNA"/>
</dbReference>
<dbReference type="eggNOG" id="ENOG50345ES">
    <property type="taxonomic scope" value="Bacteria"/>
</dbReference>
<dbReference type="STRING" id="742817.HMPREF9449_01186"/>
<protein>
    <submittedName>
        <fullName evidence="1">Uncharacterized protein</fullName>
    </submittedName>
</protein>
<dbReference type="AlphaFoldDB" id="H1DG00"/>
<accession>H1DG00</accession>
<evidence type="ECO:0000313" key="2">
    <source>
        <dbReference type="Proteomes" id="UP000004892"/>
    </source>
</evidence>
<dbReference type="PATRIC" id="fig|742817.3.peg.1258"/>
<dbReference type="RefSeq" id="WP_009136334.1">
    <property type="nucleotide sequence ID" value="NZ_JH594596.1"/>
</dbReference>
<gene>
    <name evidence="1" type="ORF">HMPREF9449_01186</name>
</gene>
<reference evidence="1 2" key="1">
    <citation type="submission" date="2012-01" db="EMBL/GenBank/DDBJ databases">
        <title>The Genome Sequence of Odoribacter laneus YIT 12061.</title>
        <authorList>
            <consortium name="The Broad Institute Genome Sequencing Platform"/>
            <person name="Earl A."/>
            <person name="Ward D."/>
            <person name="Feldgarden M."/>
            <person name="Gevers D."/>
            <person name="Morotomi M."/>
            <person name="Young S.K."/>
            <person name="Zeng Q."/>
            <person name="Gargeya S."/>
            <person name="Fitzgerald M."/>
            <person name="Haas B."/>
            <person name="Abouelleil A."/>
            <person name="Alvarado L."/>
            <person name="Arachchi H.M."/>
            <person name="Berlin A."/>
            <person name="Chapman S.B."/>
            <person name="Gearin G."/>
            <person name="Goldberg J."/>
            <person name="Griggs A."/>
            <person name="Gujja S."/>
            <person name="Hansen M."/>
            <person name="Heiman D."/>
            <person name="Howarth C."/>
            <person name="Larimer J."/>
            <person name="Lui A."/>
            <person name="MacDonald P.J.P."/>
            <person name="McCowen C."/>
            <person name="Montmayeur A."/>
            <person name="Murphy C."/>
            <person name="Neiman D."/>
            <person name="Pearson M."/>
            <person name="Priest M."/>
            <person name="Roberts A."/>
            <person name="Saif S."/>
            <person name="Shea T."/>
            <person name="Sisk P."/>
            <person name="Stolte C."/>
            <person name="Sykes S."/>
            <person name="Wortman J."/>
            <person name="Nusbaum C."/>
            <person name="Birren B."/>
        </authorList>
    </citation>
    <scope>NUCLEOTIDE SEQUENCE [LARGE SCALE GENOMIC DNA]</scope>
    <source>
        <strain evidence="1 2">YIT 12061</strain>
    </source>
</reference>
<organism evidence="1 2">
    <name type="scientific">Odoribacter laneus YIT 12061</name>
    <dbReference type="NCBI Taxonomy" id="742817"/>
    <lineage>
        <taxon>Bacteria</taxon>
        <taxon>Pseudomonadati</taxon>
        <taxon>Bacteroidota</taxon>
        <taxon>Bacteroidia</taxon>
        <taxon>Bacteroidales</taxon>
        <taxon>Odoribacteraceae</taxon>
        <taxon>Odoribacter</taxon>
    </lineage>
</organism>
<proteinExistence type="predicted"/>
<dbReference type="HOGENOM" id="CLU_684839_0_0_10"/>
<dbReference type="GeneID" id="98068771"/>
<name>H1DG00_9BACT</name>
<dbReference type="Proteomes" id="UP000004892">
    <property type="component" value="Unassembled WGS sequence"/>
</dbReference>
<keyword evidence="2" id="KW-1185">Reference proteome</keyword>
<comment type="caution">
    <text evidence="1">The sequence shown here is derived from an EMBL/GenBank/DDBJ whole genome shotgun (WGS) entry which is preliminary data.</text>
</comment>